<keyword evidence="5" id="KW-0119">Carbohydrate metabolism</keyword>
<keyword evidence="6" id="KW-0326">Glycosidase</keyword>
<dbReference type="InterPro" id="IPR040451">
    <property type="entry name" value="GH81_N"/>
</dbReference>
<evidence type="ECO:0000313" key="13">
    <source>
        <dbReference type="EMBL" id="KAJ1916552.1"/>
    </source>
</evidence>
<dbReference type="PANTHER" id="PTHR31983">
    <property type="entry name" value="ENDO-1,3(4)-BETA-GLUCANASE 1"/>
    <property type="match status" value="1"/>
</dbReference>
<feature type="chain" id="PRO_5040815281" description="glucan endo-1,3-beta-D-glucosidase" evidence="10">
    <location>
        <begin position="26"/>
        <end position="795"/>
    </location>
</feature>
<evidence type="ECO:0000256" key="10">
    <source>
        <dbReference type="SAM" id="SignalP"/>
    </source>
</evidence>
<dbReference type="GO" id="GO:0071555">
    <property type="term" value="P:cell wall organization"/>
    <property type="evidence" value="ECO:0007669"/>
    <property type="project" value="UniProtKB-KW"/>
</dbReference>
<dbReference type="PROSITE" id="PS52008">
    <property type="entry name" value="GH81"/>
    <property type="match status" value="1"/>
</dbReference>
<feature type="domain" description="Glycosyl hydrolase family 81 C-terminal" evidence="12">
    <location>
        <begin position="448"/>
        <end position="774"/>
    </location>
</feature>
<evidence type="ECO:0000256" key="1">
    <source>
        <dbReference type="ARBA" id="ARBA00000382"/>
    </source>
</evidence>
<dbReference type="AlphaFoldDB" id="A0A9W8DSZ0"/>
<evidence type="ECO:0000256" key="9">
    <source>
        <dbReference type="SAM" id="MobiDB-lite"/>
    </source>
</evidence>
<proteinExistence type="inferred from homology"/>
<evidence type="ECO:0000259" key="11">
    <source>
        <dbReference type="Pfam" id="PF03639"/>
    </source>
</evidence>
<keyword evidence="4" id="KW-0378">Hydrolase</keyword>
<evidence type="ECO:0000256" key="8">
    <source>
        <dbReference type="ARBA" id="ARBA00023326"/>
    </source>
</evidence>
<evidence type="ECO:0000256" key="2">
    <source>
        <dbReference type="ARBA" id="ARBA00010730"/>
    </source>
</evidence>
<evidence type="ECO:0000256" key="4">
    <source>
        <dbReference type="ARBA" id="ARBA00022801"/>
    </source>
</evidence>
<dbReference type="Pfam" id="PF03639">
    <property type="entry name" value="Glyco_hydro_81"/>
    <property type="match status" value="1"/>
</dbReference>
<feature type="signal peptide" evidence="10">
    <location>
        <begin position="1"/>
        <end position="25"/>
    </location>
</feature>
<dbReference type="Gene3D" id="1.20.5.420">
    <property type="entry name" value="Immunoglobulin FC, subunit C"/>
    <property type="match status" value="1"/>
</dbReference>
<keyword evidence="7" id="KW-0961">Cell wall biogenesis/degradation</keyword>
<sequence length="795" mass="88839">MVLSKSSLSLAIMVSVASFASTVLGAPGNLPNPGYNSVPSNLENSLLPIDLGLGGDIPQVLPNPPSPEDGYRSDVPSGHTGDDDDDDESGLLSTPYSPAVPGDSDGSLGGRFDMKPLARAVPRMFRYVQTAKTPVKKLYSPSYSKVPYETNKWWLNYVLGYGDQTAAAYPYLIKATNWSSIINYPTQNVTNITQASIQAYDWMLMSQNKQDIAARVVTAHDDLSVSVEWKNTKGKTSMQSTVVRGMPFATYKLFNFMVNLTTEHKVLNVDMSVDQNGIGLATVKLNTSNWFITSDPAISWVRTTDNVIVPKNKNPYTGLIRFAHVGSNPAADIAILKDYVATYPTGGDVQIKTAAPGEKAAVAFNFKTDVSPCIKRDKTKAASLKNNLLMFALPHHMDTIQNPKVVRVPNVRATKGPLTGIVGTQWKMEEEMNTNTFFGPQKIDPTYRSLLTKWLRKEASSNITTITAPDPYFFGKGIAKIARLILIAEELDEYKIRANLTTHLKKTIQPWVTCRNPDYLAFERGWGGIVSQNGTKDSQIDFGNSFYNDHHFHYGYFTYAASVLARTDPEWAKQHKDFFTTLLRDYANPSRSDPRFPFMRHFDFYDGHSWTSGLSEFFDSRNQESSSEAINGYYGAYLYALSTGNTKLADFYNLVLSMEGRTAAKYWHPTKKVANEIYLGEFRNNRAIGIMWGSKVDYTTWFGPNEEYIWGIQMLPYTPATHLIVQKEWVQDAAQDLVRIAENAIKTKGATWAQLLYTAYGLVDRKTAVEKVIQLDPDDGNTVTNTLYWIITSNN</sequence>
<evidence type="ECO:0000256" key="6">
    <source>
        <dbReference type="ARBA" id="ARBA00023295"/>
    </source>
</evidence>
<dbReference type="EC" id="3.2.1.39" evidence="3"/>
<evidence type="ECO:0000259" key="12">
    <source>
        <dbReference type="Pfam" id="PF17652"/>
    </source>
</evidence>
<dbReference type="GO" id="GO:0042973">
    <property type="term" value="F:glucan endo-1,3-beta-D-glucosidase activity"/>
    <property type="evidence" value="ECO:0007669"/>
    <property type="project" value="UniProtKB-EC"/>
</dbReference>
<evidence type="ECO:0000313" key="14">
    <source>
        <dbReference type="Proteomes" id="UP001150538"/>
    </source>
</evidence>
<accession>A0A9W8DSZ0</accession>
<name>A0A9W8DSZ0_9FUNG</name>
<evidence type="ECO:0000256" key="5">
    <source>
        <dbReference type="ARBA" id="ARBA00023277"/>
    </source>
</evidence>
<protein>
    <recommendedName>
        <fullName evidence="3">glucan endo-1,3-beta-D-glucosidase</fullName>
        <ecNumber evidence="3">3.2.1.39</ecNumber>
    </recommendedName>
</protein>
<comment type="similarity">
    <text evidence="2">Belongs to the glycosyl hydrolase 81 family.</text>
</comment>
<keyword evidence="8" id="KW-0624">Polysaccharide degradation</keyword>
<dbReference type="Proteomes" id="UP001150538">
    <property type="component" value="Unassembled WGS sequence"/>
</dbReference>
<dbReference type="EMBL" id="JANBPU010000099">
    <property type="protein sequence ID" value="KAJ1916552.1"/>
    <property type="molecule type" value="Genomic_DNA"/>
</dbReference>
<dbReference type="InterPro" id="IPR040720">
    <property type="entry name" value="GH81_C"/>
</dbReference>
<evidence type="ECO:0000256" key="3">
    <source>
        <dbReference type="ARBA" id="ARBA00012780"/>
    </source>
</evidence>
<keyword evidence="10" id="KW-0732">Signal</keyword>
<comment type="catalytic activity">
    <reaction evidence="1">
        <text>Hydrolysis of (1-&gt;3)-beta-D-glucosidic linkages in (1-&gt;3)-beta-D-glucans.</text>
        <dbReference type="EC" id="3.2.1.39"/>
    </reaction>
</comment>
<reference evidence="13" key="1">
    <citation type="submission" date="2022-07" db="EMBL/GenBank/DDBJ databases">
        <title>Phylogenomic reconstructions and comparative analyses of Kickxellomycotina fungi.</title>
        <authorList>
            <person name="Reynolds N.K."/>
            <person name="Stajich J.E."/>
            <person name="Barry K."/>
            <person name="Grigoriev I.V."/>
            <person name="Crous P."/>
            <person name="Smith M.E."/>
        </authorList>
    </citation>
    <scope>NUCLEOTIDE SEQUENCE</scope>
    <source>
        <strain evidence="13">NBRC 100468</strain>
    </source>
</reference>
<dbReference type="Pfam" id="PF17652">
    <property type="entry name" value="Glyco_hydro81C"/>
    <property type="match status" value="1"/>
</dbReference>
<dbReference type="Gene3D" id="2.70.98.30">
    <property type="entry name" value="Golgi alpha-mannosidase II, domain 4"/>
    <property type="match status" value="1"/>
</dbReference>
<feature type="region of interest" description="Disordered" evidence="9">
    <location>
        <begin position="56"/>
        <end position="111"/>
    </location>
</feature>
<organism evidence="13 14">
    <name type="scientific">Mycoemilia scoparia</name>
    <dbReference type="NCBI Taxonomy" id="417184"/>
    <lineage>
        <taxon>Eukaryota</taxon>
        <taxon>Fungi</taxon>
        <taxon>Fungi incertae sedis</taxon>
        <taxon>Zoopagomycota</taxon>
        <taxon>Kickxellomycotina</taxon>
        <taxon>Kickxellomycetes</taxon>
        <taxon>Kickxellales</taxon>
        <taxon>Kickxellaceae</taxon>
        <taxon>Mycoemilia</taxon>
    </lineage>
</organism>
<dbReference type="OrthoDB" id="4473401at2759"/>
<dbReference type="GO" id="GO:0052861">
    <property type="term" value="F:endo-1,3(4)-beta-glucanase activity"/>
    <property type="evidence" value="ECO:0007669"/>
    <property type="project" value="InterPro"/>
</dbReference>
<dbReference type="PANTHER" id="PTHR31983:SF0">
    <property type="entry name" value="GLUCAN ENDO-1,3-BETA-D-GLUCOSIDASE 2"/>
    <property type="match status" value="1"/>
</dbReference>
<evidence type="ECO:0000256" key="7">
    <source>
        <dbReference type="ARBA" id="ARBA00023316"/>
    </source>
</evidence>
<dbReference type="InterPro" id="IPR005200">
    <property type="entry name" value="Endo-beta-glucanase"/>
</dbReference>
<gene>
    <name evidence="13" type="ORF">H4219_003719</name>
</gene>
<feature type="domain" description="Glycosyl hydrolase family 81 N-terminal" evidence="11">
    <location>
        <begin position="143"/>
        <end position="440"/>
    </location>
</feature>
<comment type="caution">
    <text evidence="13">The sequence shown here is derived from an EMBL/GenBank/DDBJ whole genome shotgun (WGS) entry which is preliminary data.</text>
</comment>
<keyword evidence="14" id="KW-1185">Reference proteome</keyword>
<dbReference type="GO" id="GO:0000272">
    <property type="term" value="P:polysaccharide catabolic process"/>
    <property type="evidence" value="ECO:0007669"/>
    <property type="project" value="UniProtKB-KW"/>
</dbReference>